<dbReference type="InterPro" id="IPR036909">
    <property type="entry name" value="Cyt_c-like_dom_sf"/>
</dbReference>
<keyword evidence="2 4" id="KW-0479">Metal-binding</keyword>
<evidence type="ECO:0000256" key="3">
    <source>
        <dbReference type="ARBA" id="ARBA00023004"/>
    </source>
</evidence>
<keyword evidence="3 4" id="KW-0408">Iron</keyword>
<dbReference type="InterPro" id="IPR051395">
    <property type="entry name" value="Cytochrome_c_Peroxidase/MauG"/>
</dbReference>
<evidence type="ECO:0000313" key="7">
    <source>
        <dbReference type="EMBL" id="GLT20931.1"/>
    </source>
</evidence>
<keyword evidence="1 4" id="KW-0349">Heme</keyword>
<dbReference type="RefSeq" id="WP_284186495.1">
    <property type="nucleotide sequence ID" value="NZ_BSPX01000002.1"/>
</dbReference>
<evidence type="ECO:0000313" key="8">
    <source>
        <dbReference type="Proteomes" id="UP001157167"/>
    </source>
</evidence>
<dbReference type="Proteomes" id="UP001157167">
    <property type="component" value="Unassembled WGS sequence"/>
</dbReference>
<dbReference type="SUPFAM" id="SSF46626">
    <property type="entry name" value="Cytochrome c"/>
    <property type="match status" value="1"/>
</dbReference>
<evidence type="ECO:0000256" key="2">
    <source>
        <dbReference type="ARBA" id="ARBA00022723"/>
    </source>
</evidence>
<evidence type="ECO:0000259" key="6">
    <source>
        <dbReference type="PROSITE" id="PS51007"/>
    </source>
</evidence>
<evidence type="ECO:0000256" key="4">
    <source>
        <dbReference type="PROSITE-ProRule" id="PRU00433"/>
    </source>
</evidence>
<dbReference type="Gene3D" id="1.10.760.10">
    <property type="entry name" value="Cytochrome c-like domain"/>
    <property type="match status" value="1"/>
</dbReference>
<comment type="caution">
    <text evidence="7">The sequence shown here is derived from an EMBL/GenBank/DDBJ whole genome shotgun (WGS) entry which is preliminary data.</text>
</comment>
<dbReference type="InterPro" id="IPR009056">
    <property type="entry name" value="Cyt_c-like_dom"/>
</dbReference>
<feature type="domain" description="Cytochrome c" evidence="6">
    <location>
        <begin position="327"/>
        <end position="505"/>
    </location>
</feature>
<feature type="transmembrane region" description="Helical" evidence="5">
    <location>
        <begin position="16"/>
        <end position="35"/>
    </location>
</feature>
<dbReference type="PROSITE" id="PS51007">
    <property type="entry name" value="CYTC"/>
    <property type="match status" value="1"/>
</dbReference>
<dbReference type="EMBL" id="BSPX01000002">
    <property type="protein sequence ID" value="GLT20931.1"/>
    <property type="molecule type" value="Genomic_DNA"/>
</dbReference>
<keyword evidence="5" id="KW-0472">Membrane</keyword>
<accession>A0ABQ6F6R3</accession>
<keyword evidence="5" id="KW-0812">Transmembrane</keyword>
<proteinExistence type="predicted"/>
<protein>
    <recommendedName>
        <fullName evidence="6">Cytochrome c domain-containing protein</fullName>
    </recommendedName>
</protein>
<keyword evidence="8" id="KW-1185">Reference proteome</keyword>
<dbReference type="PANTHER" id="PTHR30600:SF9">
    <property type="entry name" value="BLR7738 PROTEIN"/>
    <property type="match status" value="1"/>
</dbReference>
<dbReference type="Pfam" id="PF21419">
    <property type="entry name" value="RoxA-like_Cyt-c"/>
    <property type="match status" value="1"/>
</dbReference>
<name>A0ABQ6F6R3_9RHOO</name>
<keyword evidence="5" id="KW-1133">Transmembrane helix</keyword>
<evidence type="ECO:0000256" key="5">
    <source>
        <dbReference type="SAM" id="Phobius"/>
    </source>
</evidence>
<evidence type="ECO:0000256" key="1">
    <source>
        <dbReference type="ARBA" id="ARBA00022617"/>
    </source>
</evidence>
<organism evidence="7 8">
    <name type="scientific">Zoogloea oryzae</name>
    <dbReference type="NCBI Taxonomy" id="310767"/>
    <lineage>
        <taxon>Bacteria</taxon>
        <taxon>Pseudomonadati</taxon>
        <taxon>Pseudomonadota</taxon>
        <taxon>Betaproteobacteria</taxon>
        <taxon>Rhodocyclales</taxon>
        <taxon>Zoogloeaceae</taxon>
        <taxon>Zoogloea</taxon>
    </lineage>
</organism>
<gene>
    <name evidence="7" type="ORF">GCM10007933_03830</name>
</gene>
<reference evidence="8" key="1">
    <citation type="journal article" date="2019" name="Int. J. Syst. Evol. Microbiol.">
        <title>The Global Catalogue of Microorganisms (GCM) 10K type strain sequencing project: providing services to taxonomists for standard genome sequencing and annotation.</title>
        <authorList>
            <consortium name="The Broad Institute Genomics Platform"/>
            <consortium name="The Broad Institute Genome Sequencing Center for Infectious Disease"/>
            <person name="Wu L."/>
            <person name="Ma J."/>
        </authorList>
    </citation>
    <scope>NUCLEOTIDE SEQUENCE [LARGE SCALE GENOMIC DNA]</scope>
    <source>
        <strain evidence="8">NBRC 102407</strain>
    </source>
</reference>
<dbReference type="PANTHER" id="PTHR30600">
    <property type="entry name" value="CYTOCHROME C PEROXIDASE-RELATED"/>
    <property type="match status" value="1"/>
</dbReference>
<sequence>MPHRAVPPTYRWKRRFLILFAITVVLPATVVLWLVGRFGADSPVDYVDPVEHFKYGSTGGEHEMGFPYWIWRALPEVCGHLLPGKGYASLGMLYETNPDGSPKDLPVGTSKRRYQGVDRVFVNCAVCHTSTVRAAPDQPPLLVAGMPAALFNMQGFETFFFNCAADPKFAKEYVIPEIQRQGADLDLLDRYVVYPLAIGIMRDRVLALKGRFDWVYRQQPWGPGRVDTFNSAKVIFNFPMDHLPPEEFDAPADFPSIWLQRPRREPRAMELHWDGNNTDMTERNKSAAFGTGTTPPTLDVHRIRRVEEWILEAEPPPFTRLFPVDAALAARGAPIYKEYCADCHGASGRDFSGGQVGRVTPLVQIGTDRRRLDSYTYTLAVNQATLYADYPWRFTQFRKTHGYANMPLDGIWLRAPYLHNGSVPSLRDLLEPAARRPAVFWRGNDVFDPVKVGFVSNLPEAAGKPFFRFDTTQPGNGNGGHEGRAYGTELPADDKAALVEFLKTF</sequence>